<dbReference type="STRING" id="983966.A0A0H5C4H2"/>
<dbReference type="Pfam" id="PF09748">
    <property type="entry name" value="Med10"/>
    <property type="match status" value="1"/>
</dbReference>
<comment type="similarity">
    <text evidence="2 9">Belongs to the Mediator complex subunit 10 family.</text>
</comment>
<accession>A0A1E4S7Q3</accession>
<keyword evidence="7 9" id="KW-0539">Nucleus</keyword>
<dbReference type="GO" id="GO:0016592">
    <property type="term" value="C:mediator complex"/>
    <property type="evidence" value="ECO:0007669"/>
    <property type="project" value="InterPro"/>
</dbReference>
<keyword evidence="6 9" id="KW-0804">Transcription</keyword>
<dbReference type="EMBL" id="KV453926">
    <property type="protein sequence ID" value="ODV75535.1"/>
    <property type="molecule type" value="Genomic_DNA"/>
</dbReference>
<reference evidence="12" key="2">
    <citation type="journal article" date="2015" name="J. Biotechnol.">
        <title>The structure of the Cyberlindnera jadinii genome and its relation to Candida utilis analyzed by the occurrence of single nucleotide polymorphisms.</title>
        <authorList>
            <person name="Rupp O."/>
            <person name="Brinkrolf K."/>
            <person name="Buerth C."/>
            <person name="Kunigo M."/>
            <person name="Schneider J."/>
            <person name="Jaenicke S."/>
            <person name="Goesmann A."/>
            <person name="Puehler A."/>
            <person name="Jaeger K.-E."/>
            <person name="Ernst J.F."/>
        </authorList>
    </citation>
    <scope>NUCLEOTIDE SEQUENCE [LARGE SCALE GENOMIC DNA]</scope>
    <source>
        <strain evidence="12">ATCC 18201 / CBS 1600 / BCRC 20928 / JCM 3617 / NBRC 0987 / NRRL Y-1542</strain>
    </source>
</reference>
<dbReference type="AlphaFoldDB" id="A0A0H5C4H2"/>
<dbReference type="EMBL" id="CDQK01000003">
    <property type="protein sequence ID" value="CEP22657.1"/>
    <property type="molecule type" value="Genomic_DNA"/>
</dbReference>
<evidence type="ECO:0000313" key="13">
    <source>
        <dbReference type="Proteomes" id="UP000094389"/>
    </source>
</evidence>
<evidence type="ECO:0000313" key="11">
    <source>
        <dbReference type="EMBL" id="ODV75535.1"/>
    </source>
</evidence>
<reference evidence="10" key="1">
    <citation type="submission" date="2014-12" db="EMBL/GenBank/DDBJ databases">
        <authorList>
            <person name="Jaenicke S."/>
        </authorList>
    </citation>
    <scope>NUCLEOTIDE SEQUENCE [LARGE SCALE GENOMIC DNA]</scope>
    <source>
        <strain evidence="10">CBS1600</strain>
    </source>
</reference>
<evidence type="ECO:0000313" key="10">
    <source>
        <dbReference type="EMBL" id="CEP22657.1"/>
    </source>
</evidence>
<keyword evidence="4 9" id="KW-0805">Transcription regulation</keyword>
<evidence type="ECO:0000313" key="12">
    <source>
        <dbReference type="Proteomes" id="UP000038830"/>
    </source>
</evidence>
<dbReference type="GO" id="GO:0006357">
    <property type="term" value="P:regulation of transcription by RNA polymerase II"/>
    <property type="evidence" value="ECO:0007669"/>
    <property type="project" value="InterPro"/>
</dbReference>
<evidence type="ECO:0000256" key="6">
    <source>
        <dbReference type="ARBA" id="ARBA00023163"/>
    </source>
</evidence>
<gene>
    <name evidence="10" type="primary">NUT2</name>
    <name evidence="9" type="synonym">MED10</name>
    <name evidence="10" type="ORF">BN1211_3059</name>
    <name evidence="11" type="ORF">CYBJADRAFT_171447</name>
</gene>
<keyword evidence="13" id="KW-1185">Reference proteome</keyword>
<evidence type="ECO:0000256" key="2">
    <source>
        <dbReference type="ARBA" id="ARBA00005389"/>
    </source>
</evidence>
<name>A0A0H5C4H2_CYBJN</name>
<protein>
    <recommendedName>
        <fullName evidence="3 9">Mediator of RNA polymerase II transcription subunit 10</fullName>
    </recommendedName>
    <alternativeName>
        <fullName evidence="8 9">Mediator complex subunit 10</fullName>
    </alternativeName>
</protein>
<accession>A0A0H5C4H2</accession>
<evidence type="ECO:0000256" key="8">
    <source>
        <dbReference type="ARBA" id="ARBA00032004"/>
    </source>
</evidence>
<evidence type="ECO:0000256" key="7">
    <source>
        <dbReference type="ARBA" id="ARBA00023242"/>
    </source>
</evidence>
<comment type="subunit">
    <text evidence="9">Component of the Mediator complex.</text>
</comment>
<evidence type="ECO:0000256" key="9">
    <source>
        <dbReference type="RuleBase" id="RU364146"/>
    </source>
</evidence>
<sequence>MASTNTDEAIESAKNILHNLTDITTELLVQVHDFQGTESSRDGLAIVMNSTVENLEKLQRSNLTALDNVQIPLDVVQYIEDGRNPDVYTREFVEATRKSNQYLRGKMVAMRQLRDVLAQKISTEFSELEPSVKDIIERTND</sequence>
<dbReference type="InterPro" id="IPR019145">
    <property type="entry name" value="Mediator_Med10"/>
</dbReference>
<evidence type="ECO:0000256" key="1">
    <source>
        <dbReference type="ARBA" id="ARBA00004123"/>
    </source>
</evidence>
<keyword evidence="5 9" id="KW-0010">Activator</keyword>
<comment type="subcellular location">
    <subcellularLocation>
        <location evidence="1 9">Nucleus</location>
    </subcellularLocation>
</comment>
<evidence type="ECO:0000256" key="4">
    <source>
        <dbReference type="ARBA" id="ARBA00023015"/>
    </source>
</evidence>
<evidence type="ECO:0000256" key="5">
    <source>
        <dbReference type="ARBA" id="ARBA00023159"/>
    </source>
</evidence>
<organism evidence="10 12">
    <name type="scientific">Cyberlindnera jadinii (strain ATCC 18201 / CBS 1600 / BCRC 20928 / JCM 3617 / NBRC 0987 / NRRL Y-1542)</name>
    <name type="common">Torula yeast</name>
    <name type="synonym">Candida utilis</name>
    <dbReference type="NCBI Taxonomy" id="983966"/>
    <lineage>
        <taxon>Eukaryota</taxon>
        <taxon>Fungi</taxon>
        <taxon>Dikarya</taxon>
        <taxon>Ascomycota</taxon>
        <taxon>Saccharomycotina</taxon>
        <taxon>Saccharomycetes</taxon>
        <taxon>Phaffomycetales</taxon>
        <taxon>Phaffomycetaceae</taxon>
        <taxon>Cyberlindnera</taxon>
    </lineage>
</organism>
<proteinExistence type="inferred from homology"/>
<evidence type="ECO:0000256" key="3">
    <source>
        <dbReference type="ARBA" id="ARBA00019617"/>
    </source>
</evidence>
<dbReference type="GO" id="GO:0003712">
    <property type="term" value="F:transcription coregulator activity"/>
    <property type="evidence" value="ECO:0007669"/>
    <property type="project" value="InterPro"/>
</dbReference>
<comment type="function">
    <text evidence="9">Component of the Mediator complex, a coactivator involved in the regulated transcription of nearly all RNA polymerase II-dependent genes. Mediator functions as a bridge to convey information from gene-specific regulatory proteins to the basal RNA polymerase II transcription machinery. Mediator is recruited to promoters by direct interactions with regulatory proteins and serves as a scaffold for the assembly of a functional preinitiation complex with RNA polymerase II and the general transcription factors.</text>
</comment>
<dbReference type="GeneID" id="30990618"/>
<dbReference type="PANTHER" id="PTHR13345:SF13">
    <property type="entry name" value="MEDIATOR OF RNA POLYMERASE II TRANSCRIPTION SUBUNIT 10"/>
    <property type="match status" value="1"/>
</dbReference>
<dbReference type="Proteomes" id="UP000094389">
    <property type="component" value="Unassembled WGS sequence"/>
</dbReference>
<dbReference type="OMA" id="EYIDQGW"/>
<reference evidence="11 13" key="3">
    <citation type="journal article" date="2016" name="Proc. Natl. Acad. Sci. U.S.A.">
        <title>Comparative genomics of biotechnologically important yeasts.</title>
        <authorList>
            <person name="Riley R."/>
            <person name="Haridas S."/>
            <person name="Wolfe K.H."/>
            <person name="Lopes M.R."/>
            <person name="Hittinger C.T."/>
            <person name="Goeker M."/>
            <person name="Salamov A.A."/>
            <person name="Wisecaver J.H."/>
            <person name="Long T.M."/>
            <person name="Calvey C.H."/>
            <person name="Aerts A.L."/>
            <person name="Barry K.W."/>
            <person name="Choi C."/>
            <person name="Clum A."/>
            <person name="Coughlan A.Y."/>
            <person name="Deshpande S."/>
            <person name="Douglass A.P."/>
            <person name="Hanson S.J."/>
            <person name="Klenk H.-P."/>
            <person name="LaButti K.M."/>
            <person name="Lapidus A."/>
            <person name="Lindquist E.A."/>
            <person name="Lipzen A.M."/>
            <person name="Meier-Kolthoff J.P."/>
            <person name="Ohm R.A."/>
            <person name="Otillar R.P."/>
            <person name="Pangilinan J.L."/>
            <person name="Peng Y."/>
            <person name="Rokas A."/>
            <person name="Rosa C.A."/>
            <person name="Scheuner C."/>
            <person name="Sibirny A.A."/>
            <person name="Slot J.C."/>
            <person name="Stielow J.B."/>
            <person name="Sun H."/>
            <person name="Kurtzman C.P."/>
            <person name="Blackwell M."/>
            <person name="Grigoriev I.V."/>
            <person name="Jeffries T.W."/>
        </authorList>
    </citation>
    <scope>NUCLEOTIDE SEQUENCE [LARGE SCALE GENOMIC DNA]</scope>
    <source>
        <strain evidence="13">ATCC 18201 / CBS 1600 / BCRC 20928 / JCM 3617 / NBRC 0987 / NRRL Y-1542</strain>
        <strain evidence="11">NRRL Y-1542</strain>
    </source>
</reference>
<dbReference type="OrthoDB" id="337270at2759"/>
<dbReference type="PANTHER" id="PTHR13345">
    <property type="entry name" value="MEDIATOR OF RNA POLYMERASE II TRANSCRIPTION SUBUNIT 10"/>
    <property type="match status" value="1"/>
</dbReference>
<dbReference type="RefSeq" id="XP_020072574.1">
    <property type="nucleotide sequence ID" value="XM_020216222.1"/>
</dbReference>
<dbReference type="Proteomes" id="UP000038830">
    <property type="component" value="Unassembled WGS sequence"/>
</dbReference>